<sequence>MSEGFVLLVLVFGAFLYWLTNDSRNRRRNADPRVMACIVEHQAKLDLFLTTTRLLLKTHPNRDDVAVLLRAAATHLAETSARELPETYAAYEKSLRGALSALLGE</sequence>
<protein>
    <recommendedName>
        <fullName evidence="3">DUF2489 domain-containing protein</fullName>
    </recommendedName>
</protein>
<organism evidence="1 2">
    <name type="scientific">Ralstonia insidiosa</name>
    <dbReference type="NCBI Taxonomy" id="190721"/>
    <lineage>
        <taxon>Bacteria</taxon>
        <taxon>Pseudomonadati</taxon>
        <taxon>Pseudomonadota</taxon>
        <taxon>Betaproteobacteria</taxon>
        <taxon>Burkholderiales</taxon>
        <taxon>Burkholderiaceae</taxon>
        <taxon>Ralstonia</taxon>
    </lineage>
</organism>
<dbReference type="RefSeq" id="WP_169339226.1">
    <property type="nucleotide sequence ID" value="NZ_JABBZM010000002.1"/>
</dbReference>
<name>A0A848NVH0_9RALS</name>
<comment type="caution">
    <text evidence="1">The sequence shown here is derived from an EMBL/GenBank/DDBJ whole genome shotgun (WGS) entry which is preliminary data.</text>
</comment>
<dbReference type="Proteomes" id="UP000575469">
    <property type="component" value="Unassembled WGS sequence"/>
</dbReference>
<dbReference type="AlphaFoldDB" id="A0A848NVH0"/>
<proteinExistence type="predicted"/>
<evidence type="ECO:0000313" key="1">
    <source>
        <dbReference type="EMBL" id="NMV36943.1"/>
    </source>
</evidence>
<gene>
    <name evidence="1" type="ORF">HGR00_03355</name>
</gene>
<dbReference type="EMBL" id="JABBZM010000002">
    <property type="protein sequence ID" value="NMV36943.1"/>
    <property type="molecule type" value="Genomic_DNA"/>
</dbReference>
<evidence type="ECO:0000313" key="2">
    <source>
        <dbReference type="Proteomes" id="UP000575469"/>
    </source>
</evidence>
<evidence type="ECO:0008006" key="3">
    <source>
        <dbReference type="Google" id="ProtNLM"/>
    </source>
</evidence>
<accession>A0A848NVH0</accession>
<reference evidence="1 2" key="1">
    <citation type="submission" date="2020-04" db="EMBL/GenBank/DDBJ databases">
        <title>Ralstonia insidiosa genome sequencing and assembly.</title>
        <authorList>
            <person name="Martins R.C.R."/>
            <person name="Perdigao-Neto L.V."/>
            <person name="Levin A.S.S."/>
            <person name="Costa S.F."/>
        </authorList>
    </citation>
    <scope>NUCLEOTIDE SEQUENCE [LARGE SCALE GENOMIC DNA]</scope>
    <source>
        <strain evidence="1 2">5047</strain>
    </source>
</reference>